<keyword evidence="1" id="KW-1133">Transmembrane helix</keyword>
<evidence type="ECO:0000313" key="3">
    <source>
        <dbReference type="Proteomes" id="UP001163105"/>
    </source>
</evidence>
<evidence type="ECO:0000313" key="2">
    <source>
        <dbReference type="EMBL" id="KAJ6440697.1"/>
    </source>
</evidence>
<dbReference type="EMBL" id="JAQHRD010000005">
    <property type="protein sequence ID" value="KAJ6440697.1"/>
    <property type="molecule type" value="Genomic_DNA"/>
</dbReference>
<evidence type="ECO:0000256" key="1">
    <source>
        <dbReference type="SAM" id="Phobius"/>
    </source>
</evidence>
<dbReference type="Proteomes" id="UP001163105">
    <property type="component" value="Unassembled WGS sequence"/>
</dbReference>
<dbReference type="AlphaFoldDB" id="A0AB34FNE0"/>
<accession>A0AB34FNE0</accession>
<comment type="caution">
    <text evidence="2">The sequence shown here is derived from an EMBL/GenBank/DDBJ whole genome shotgun (WGS) entry which is preliminary data.</text>
</comment>
<proteinExistence type="predicted"/>
<keyword evidence="3" id="KW-1185">Reference proteome</keyword>
<feature type="transmembrane region" description="Helical" evidence="1">
    <location>
        <begin position="59"/>
        <end position="78"/>
    </location>
</feature>
<gene>
    <name evidence="2" type="ORF">O9K51_06487</name>
</gene>
<name>A0AB34FNE0_9HYPO</name>
<keyword evidence="1" id="KW-0472">Membrane</keyword>
<reference evidence="2" key="1">
    <citation type="submission" date="2023-01" db="EMBL/GenBank/DDBJ databases">
        <title>The growth and conidiation of Purpureocillium lavendulum are regulated by nitrogen source and histone H3K14 acetylation.</title>
        <authorList>
            <person name="Tang P."/>
            <person name="Han J."/>
            <person name="Zhang C."/>
            <person name="Tang P."/>
            <person name="Qi F."/>
            <person name="Zhang K."/>
            <person name="Liang L."/>
        </authorList>
    </citation>
    <scope>NUCLEOTIDE SEQUENCE</scope>
    <source>
        <strain evidence="2">YMF1.00683</strain>
    </source>
</reference>
<sequence length="144" mass="16287">MTTAGQSAYEYVKKRSGLGAPLQMIQSVLQCSVVLGMNQIRHQTTHQVHQIQSLSPKSLLVHFVTIMKWIILLAALPLHVTARPGKKGGGWWEGTCDTSHNLCYINHRKRNHAVKDEWGYKCDSAKPSAAQWLDTMYQCVYSYN</sequence>
<organism evidence="2 3">
    <name type="scientific">Purpureocillium lavendulum</name>
    <dbReference type="NCBI Taxonomy" id="1247861"/>
    <lineage>
        <taxon>Eukaryota</taxon>
        <taxon>Fungi</taxon>
        <taxon>Dikarya</taxon>
        <taxon>Ascomycota</taxon>
        <taxon>Pezizomycotina</taxon>
        <taxon>Sordariomycetes</taxon>
        <taxon>Hypocreomycetidae</taxon>
        <taxon>Hypocreales</taxon>
        <taxon>Ophiocordycipitaceae</taxon>
        <taxon>Purpureocillium</taxon>
    </lineage>
</organism>
<protein>
    <submittedName>
        <fullName evidence="2">Uncharacterized protein</fullName>
    </submittedName>
</protein>
<keyword evidence="1" id="KW-0812">Transmembrane</keyword>